<accession>A0A8R1ET68</accession>
<protein>
    <submittedName>
        <fullName evidence="2">Uncharacterized protein</fullName>
    </submittedName>
</protein>
<dbReference type="AlphaFoldDB" id="A0A8R1ET68"/>
<evidence type="ECO:0000313" key="2">
    <source>
        <dbReference type="EnsemblMetazoa" id="CJA43002.1"/>
    </source>
</evidence>
<keyword evidence="1" id="KW-0175">Coiled coil</keyword>
<keyword evidence="3" id="KW-1185">Reference proteome</keyword>
<dbReference type="EnsemblMetazoa" id="CJA43002.1">
    <property type="protein sequence ID" value="CJA43002.1"/>
    <property type="gene ID" value="WBGene00218850"/>
</dbReference>
<organism evidence="2 3">
    <name type="scientific">Caenorhabditis japonica</name>
    <dbReference type="NCBI Taxonomy" id="281687"/>
    <lineage>
        <taxon>Eukaryota</taxon>
        <taxon>Metazoa</taxon>
        <taxon>Ecdysozoa</taxon>
        <taxon>Nematoda</taxon>
        <taxon>Chromadorea</taxon>
        <taxon>Rhabditida</taxon>
        <taxon>Rhabditina</taxon>
        <taxon>Rhabditomorpha</taxon>
        <taxon>Rhabditoidea</taxon>
        <taxon>Rhabditidae</taxon>
        <taxon>Peloderinae</taxon>
        <taxon>Caenorhabditis</taxon>
    </lineage>
</organism>
<proteinExistence type="predicted"/>
<reference evidence="3" key="1">
    <citation type="submission" date="2010-08" db="EMBL/GenBank/DDBJ databases">
        <authorList>
            <consortium name="Caenorhabditis japonica Sequencing Consortium"/>
            <person name="Wilson R.K."/>
        </authorList>
    </citation>
    <scope>NUCLEOTIDE SEQUENCE [LARGE SCALE GENOMIC DNA]</scope>
    <source>
        <strain evidence="3">DF5081</strain>
    </source>
</reference>
<feature type="coiled-coil region" evidence="1">
    <location>
        <begin position="19"/>
        <end position="46"/>
    </location>
</feature>
<reference evidence="2" key="2">
    <citation type="submission" date="2022-06" db="UniProtKB">
        <authorList>
            <consortium name="EnsemblMetazoa"/>
        </authorList>
    </citation>
    <scope>IDENTIFICATION</scope>
    <source>
        <strain evidence="2">DF5081</strain>
    </source>
</reference>
<evidence type="ECO:0000313" key="3">
    <source>
        <dbReference type="Proteomes" id="UP000005237"/>
    </source>
</evidence>
<sequence>MEAVRNHHQRTPQVNAAVTEDLQAQLEVYRQQVAELQRLNGALMADSGTHGVRSLAWPSASNEVRKSKSNHVVNSAHTWSVPLTAQIPIKVNGSPCFALTDINCFTVVALVK</sequence>
<evidence type="ECO:0000256" key="1">
    <source>
        <dbReference type="SAM" id="Coils"/>
    </source>
</evidence>
<dbReference type="Proteomes" id="UP000005237">
    <property type="component" value="Unassembled WGS sequence"/>
</dbReference>
<name>A0A8R1ET68_CAEJA</name>